<sequence length="285" mass="31881">MIVKNINSIKHFNLHLHTNVSDGRLTPEEVVNRAQEIGLDLISITDHDNADAYNLLPQEIAPLRIIPGMEISSLYQDSDVHILGLGLNLHSQSLLDMIEMYLVGRKERAIKMIQKLAELGMPINLDEVIAVAGSRGLIVRPHIAQVLLSHGYVHSKSEAFEKYIGDNGPAYVHKPEFSVQEAIQVIHEADGFAIIAHPGDLANPAYVDDIIKMGIDGLEVWHPDHNLSQIAYFTDLCKNLGLYMTGGSDFHGDNERYNLFEEVPASETILESVNKLWREYKCRGN</sequence>
<comment type="caution">
    <text evidence="1">The sequence shown here is derived from an EMBL/GenBank/DDBJ whole genome shotgun (WGS) entry which is preliminary data.</text>
</comment>
<keyword evidence="2" id="KW-1185">Reference proteome</keyword>
<evidence type="ECO:0000313" key="1">
    <source>
        <dbReference type="EMBL" id="TDF72701.1"/>
    </source>
</evidence>
<accession>A0AC61QIA6</accession>
<evidence type="ECO:0000313" key="2">
    <source>
        <dbReference type="Proteomes" id="UP000294588"/>
    </source>
</evidence>
<gene>
    <name evidence="1" type="ORF">E0946_05645</name>
</gene>
<dbReference type="EMBL" id="SMOG01000019">
    <property type="protein sequence ID" value="TDF72701.1"/>
    <property type="molecule type" value="Genomic_DNA"/>
</dbReference>
<reference evidence="1" key="1">
    <citation type="submission" date="2019-03" db="EMBL/GenBank/DDBJ databases">
        <title>Candidatus Syntrophosphaera thermopropionivorans: a novel player in syntrophic propionate oxidation during anaerobic digestion.</title>
        <authorList>
            <person name="Dyksma S."/>
        </authorList>
    </citation>
    <scope>NUCLEOTIDE SEQUENCE</scope>
    <source>
        <strain evidence="1">W5</strain>
    </source>
</reference>
<organism evidence="1 2">
    <name type="scientific">Candidatus Syntrophosphaera thermopropionivorans</name>
    <dbReference type="NCBI Taxonomy" id="2593015"/>
    <lineage>
        <taxon>Bacteria</taxon>
        <taxon>Pseudomonadati</taxon>
        <taxon>Candidatus Cloacimonadota</taxon>
        <taxon>Candidatus Cloacimonadia</taxon>
        <taxon>Candidatus Cloacimonadales</taxon>
        <taxon>Candidatus Cloacimonadaceae</taxon>
        <taxon>Candidatus Syntrophosphaera</taxon>
    </lineage>
</organism>
<proteinExistence type="predicted"/>
<dbReference type="Proteomes" id="UP000294588">
    <property type="component" value="Unassembled WGS sequence"/>
</dbReference>
<name>A0AC61QIA6_9BACT</name>
<protein>
    <submittedName>
        <fullName evidence="1">PHP domain-containing protein</fullName>
    </submittedName>
</protein>